<feature type="chain" id="PRO_5012289762" evidence="7">
    <location>
        <begin position="30"/>
        <end position="78"/>
    </location>
</feature>
<keyword evidence="5" id="KW-0998">Cell outer membrane</keyword>
<keyword evidence="3" id="KW-0472">Membrane</keyword>
<proteinExistence type="predicted"/>
<reference evidence="8 9" key="1">
    <citation type="submission" date="2017-09" db="EMBL/GenBank/DDBJ databases">
        <authorList>
            <person name="Ehlers B."/>
            <person name="Leendertz F.H."/>
        </authorList>
    </citation>
    <scope>NUCLEOTIDE SEQUENCE [LARGE SCALE GENOMIC DNA]</scope>
    <source>
        <strain evidence="8 9">DSM 18289</strain>
    </source>
</reference>
<sequence length="78" mass="7998">MALISASSKRLTLVVLAVLGMAVSGCGQKGPLVAPTSNTNVQTDPVDPDVVDGKVDGQVVEPVPTKAPDDRFILDGLL</sequence>
<dbReference type="Pfam" id="PF13627">
    <property type="entry name" value="LptM_cons"/>
    <property type="match status" value="1"/>
</dbReference>
<dbReference type="RefSeq" id="WP_097155936.1">
    <property type="nucleotide sequence ID" value="NZ_OBEL01000009.1"/>
</dbReference>
<evidence type="ECO:0000256" key="6">
    <source>
        <dbReference type="ARBA" id="ARBA00023288"/>
    </source>
</evidence>
<accession>A0A285PIK5</accession>
<dbReference type="EMBL" id="OBEL01000009">
    <property type="protein sequence ID" value="SNZ21559.1"/>
    <property type="molecule type" value="Genomic_DNA"/>
</dbReference>
<comment type="subcellular location">
    <subcellularLocation>
        <location evidence="1">Cell outer membrane</location>
        <topology evidence="1">Lipid-anchor</topology>
    </subcellularLocation>
</comment>
<dbReference type="InterPro" id="IPR032831">
    <property type="entry name" value="LptM_cons"/>
</dbReference>
<keyword evidence="6 8" id="KW-0449">Lipoprotein</keyword>
<feature type="signal peptide" evidence="7">
    <location>
        <begin position="1"/>
        <end position="29"/>
    </location>
</feature>
<evidence type="ECO:0000313" key="9">
    <source>
        <dbReference type="Proteomes" id="UP000219439"/>
    </source>
</evidence>
<evidence type="ECO:0000256" key="3">
    <source>
        <dbReference type="ARBA" id="ARBA00023136"/>
    </source>
</evidence>
<evidence type="ECO:0000256" key="5">
    <source>
        <dbReference type="ARBA" id="ARBA00023237"/>
    </source>
</evidence>
<name>A0A285PIK5_9HYPH</name>
<dbReference type="NCBIfam" id="NF047847">
    <property type="entry name" value="SS_mature_LptM"/>
    <property type="match status" value="1"/>
</dbReference>
<gene>
    <name evidence="8" type="ORF">SAMN06265368_4682</name>
</gene>
<dbReference type="AlphaFoldDB" id="A0A285PIK5"/>
<dbReference type="GO" id="GO:0009279">
    <property type="term" value="C:cell outer membrane"/>
    <property type="evidence" value="ECO:0007669"/>
    <property type="project" value="UniProtKB-SubCell"/>
</dbReference>
<evidence type="ECO:0000256" key="2">
    <source>
        <dbReference type="ARBA" id="ARBA00022729"/>
    </source>
</evidence>
<keyword evidence="9" id="KW-1185">Reference proteome</keyword>
<keyword evidence="4" id="KW-0564">Palmitate</keyword>
<evidence type="ECO:0000313" key="8">
    <source>
        <dbReference type="EMBL" id="SNZ21559.1"/>
    </source>
</evidence>
<evidence type="ECO:0000256" key="4">
    <source>
        <dbReference type="ARBA" id="ARBA00023139"/>
    </source>
</evidence>
<organism evidence="8 9">
    <name type="scientific">Cohaesibacter gelatinilyticus</name>
    <dbReference type="NCBI Taxonomy" id="372072"/>
    <lineage>
        <taxon>Bacteria</taxon>
        <taxon>Pseudomonadati</taxon>
        <taxon>Pseudomonadota</taxon>
        <taxon>Alphaproteobacteria</taxon>
        <taxon>Hyphomicrobiales</taxon>
        <taxon>Cohaesibacteraceae</taxon>
    </lineage>
</organism>
<dbReference type="Proteomes" id="UP000219439">
    <property type="component" value="Unassembled WGS sequence"/>
</dbReference>
<keyword evidence="2 7" id="KW-0732">Signal</keyword>
<evidence type="ECO:0000256" key="7">
    <source>
        <dbReference type="SAM" id="SignalP"/>
    </source>
</evidence>
<protein>
    <submittedName>
        <fullName evidence="8">Lipoprotein-attachment site-containing protein</fullName>
    </submittedName>
</protein>
<dbReference type="OrthoDB" id="8452496at2"/>
<evidence type="ECO:0000256" key="1">
    <source>
        <dbReference type="ARBA" id="ARBA00004459"/>
    </source>
</evidence>